<evidence type="ECO:0000313" key="2">
    <source>
        <dbReference type="Proteomes" id="UP000184604"/>
    </source>
</evidence>
<name>A0A1L5F8X3_CLOKL</name>
<evidence type="ECO:0000313" key="1">
    <source>
        <dbReference type="EMBL" id="APM39439.1"/>
    </source>
</evidence>
<protein>
    <submittedName>
        <fullName evidence="1">Uncharacterized protein</fullName>
    </submittedName>
</protein>
<dbReference type="AlphaFoldDB" id="A0A1L5F8X3"/>
<proteinExistence type="predicted"/>
<gene>
    <name evidence="1" type="ORF">BS101_12135</name>
</gene>
<accession>A0A1L5F8X3</accession>
<dbReference type="EMBL" id="CP018335">
    <property type="protein sequence ID" value="APM39439.1"/>
    <property type="molecule type" value="Genomic_DNA"/>
</dbReference>
<reference evidence="1 2" key="1">
    <citation type="submission" date="2016-12" db="EMBL/GenBank/DDBJ databases">
        <title>Complete genome sequence of Clostridium kluyveri JZZ isolated from the pit mud of a Chinese flavor liquor-making factory.</title>
        <authorList>
            <person name="Wang Y."/>
        </authorList>
    </citation>
    <scope>NUCLEOTIDE SEQUENCE [LARGE SCALE GENOMIC DNA]</scope>
    <source>
        <strain evidence="1 2">JZZ</strain>
    </source>
</reference>
<sequence>MKWNIRELKEFIKDLDDDTEVVVESIVSGEEKFCSDTEDIYFSEDSNSGDKLLVIVPKEIEINESKNDLDL</sequence>
<dbReference type="Proteomes" id="UP000184604">
    <property type="component" value="Chromosome"/>
</dbReference>
<organism evidence="1 2">
    <name type="scientific">Clostridium kluyveri</name>
    <dbReference type="NCBI Taxonomy" id="1534"/>
    <lineage>
        <taxon>Bacteria</taxon>
        <taxon>Bacillati</taxon>
        <taxon>Bacillota</taxon>
        <taxon>Clostridia</taxon>
        <taxon>Eubacteriales</taxon>
        <taxon>Clostridiaceae</taxon>
        <taxon>Clostridium</taxon>
    </lineage>
</organism>
<dbReference type="RefSeq" id="WP_073539062.1">
    <property type="nucleotide sequence ID" value="NZ_CP018335.1"/>
</dbReference>